<comment type="caution">
    <text evidence="2">The sequence shown here is derived from an EMBL/GenBank/DDBJ whole genome shotgun (WGS) entry which is preliminary data.</text>
</comment>
<keyword evidence="3" id="KW-1185">Reference proteome</keyword>
<reference evidence="2" key="1">
    <citation type="journal article" date="2014" name="Int. J. Syst. Evol. Microbiol.">
        <title>Complete genome sequence of Corynebacterium casei LMG S-19264T (=DSM 44701T), isolated from a smear-ripened cheese.</title>
        <authorList>
            <consortium name="US DOE Joint Genome Institute (JGI-PGF)"/>
            <person name="Walter F."/>
            <person name="Albersmeier A."/>
            <person name="Kalinowski J."/>
            <person name="Ruckert C."/>
        </authorList>
    </citation>
    <scope>NUCLEOTIDE SEQUENCE</scope>
    <source>
        <strain evidence="2">KCTC 12719</strain>
    </source>
</reference>
<dbReference type="Gene3D" id="2.60.40.1120">
    <property type="entry name" value="Carboxypeptidase-like, regulatory domain"/>
    <property type="match status" value="1"/>
</dbReference>
<dbReference type="Pfam" id="PF18939">
    <property type="entry name" value="DUF5686"/>
    <property type="match status" value="1"/>
</dbReference>
<organism evidence="2 3">
    <name type="scientific">Salinimicrobium marinum</name>
    <dbReference type="NCBI Taxonomy" id="680283"/>
    <lineage>
        <taxon>Bacteria</taxon>
        <taxon>Pseudomonadati</taxon>
        <taxon>Bacteroidota</taxon>
        <taxon>Flavobacteriia</taxon>
        <taxon>Flavobacteriales</taxon>
        <taxon>Flavobacteriaceae</taxon>
        <taxon>Salinimicrobium</taxon>
    </lineage>
</organism>
<dbReference type="EMBL" id="BMXB01000006">
    <property type="protein sequence ID" value="GHA37232.1"/>
    <property type="molecule type" value="Genomic_DNA"/>
</dbReference>
<protein>
    <submittedName>
        <fullName evidence="2">Membrane protein</fullName>
    </submittedName>
</protein>
<feature type="chain" id="PRO_5036858132" evidence="1">
    <location>
        <begin position="19"/>
        <end position="826"/>
    </location>
</feature>
<dbReference type="AlphaFoldDB" id="A0A918SDU8"/>
<dbReference type="InterPro" id="IPR043741">
    <property type="entry name" value="DUF5686"/>
</dbReference>
<accession>A0A918SDU8</accession>
<evidence type="ECO:0000313" key="2">
    <source>
        <dbReference type="EMBL" id="GHA37232.1"/>
    </source>
</evidence>
<dbReference type="Pfam" id="PF13715">
    <property type="entry name" value="CarbopepD_reg_2"/>
    <property type="match status" value="1"/>
</dbReference>
<feature type="signal peptide" evidence="1">
    <location>
        <begin position="1"/>
        <end position="18"/>
    </location>
</feature>
<dbReference type="Proteomes" id="UP000610456">
    <property type="component" value="Unassembled WGS sequence"/>
</dbReference>
<dbReference type="SUPFAM" id="SSF49464">
    <property type="entry name" value="Carboxypeptidase regulatory domain-like"/>
    <property type="match status" value="1"/>
</dbReference>
<gene>
    <name evidence="2" type="ORF">GCM10007103_18230</name>
</gene>
<name>A0A918SDU8_9FLAO</name>
<dbReference type="RefSeq" id="WP_189604430.1">
    <property type="nucleotide sequence ID" value="NZ_BMXB01000006.1"/>
</dbReference>
<proteinExistence type="predicted"/>
<reference evidence="2" key="2">
    <citation type="submission" date="2020-09" db="EMBL/GenBank/DDBJ databases">
        <authorList>
            <person name="Sun Q."/>
            <person name="Kim S."/>
        </authorList>
    </citation>
    <scope>NUCLEOTIDE SEQUENCE</scope>
    <source>
        <strain evidence="2">KCTC 12719</strain>
    </source>
</reference>
<dbReference type="InterPro" id="IPR008969">
    <property type="entry name" value="CarboxyPept-like_regulatory"/>
</dbReference>
<sequence>MNKFYLLLLLFCSFSGLAQITGKVTNKDAEPLAYVNIYLEGSFSGTTTNENGVYELDISKPGNYSVVFQFLGYKTQKKAISISSLPHTLNAELTEESTTLDEVVVNSGDNPANRIMRNAIEKRDFHKAKIQEYTADFYSRGLWRIKNAPEKILGQEIGDLGGGLDSTRSGIVYLSETISEITYKAPDNFKEKIIASKVSGDDNGFSLNSAQEATISFYNNTISLNTQLISPLADYAFNYYNFKLEGIFYNDRGNLINKIKVTPKRPKDKAFNGFVYITEDTWQLYGIELKTTGEAIQVPPIEELVFRQNFNFSEEEQLWVPISQTIDFAFNMFGIKGDGRFTAAYTNYDFSPQLNRKSFTNEIVSFAPEANKKDSTFWRNFRPVPLTQEEQNDYIRKDSLQELRNSKPYLDSLDNVYNKFSLGNLITGYTYSNSYEKWSLNIGSPVFNTNINTVQGYNTSLKASFRQNTDENYGTYWRIFSKMNYGLAEEKFRFSGGFQQKFNNTSNPVLTVSGGSTVEQINSRQPITATLNNITTAFFERNYLKLYELDFAKVAYQQEIFNGFSAKSSISYENRSPLFNHRDKAFLINWDDREFTSNNPLQPENENSAPFSEHEIFKFSLAASIKFGQKYISYPDGKYNVPNEKYPSLTIVYDKGFGSDISAYNYDHLRAGLQQEITVGNKGELGYSLTGGTFFNDEEVSYVDYRHFNGNQTRIGTSSNYLGKFNLLPYYALSTSNNYAEAHVEHDFQGWILGKIPLINRLNYNLVIGAHALTTEGRQPYNEYSVGLDNLGFGKFRFLRLDYVVSEYEGNREGAFIFGLKFLNIL</sequence>
<evidence type="ECO:0000313" key="3">
    <source>
        <dbReference type="Proteomes" id="UP000610456"/>
    </source>
</evidence>
<evidence type="ECO:0000256" key="1">
    <source>
        <dbReference type="SAM" id="SignalP"/>
    </source>
</evidence>
<keyword evidence="1" id="KW-0732">Signal</keyword>